<dbReference type="PANTHER" id="PTHR19282">
    <property type="entry name" value="TETRASPANIN"/>
    <property type="match status" value="1"/>
</dbReference>
<dbReference type="PROSITE" id="PS51257">
    <property type="entry name" value="PROKAR_LIPOPROTEIN"/>
    <property type="match status" value="1"/>
</dbReference>
<reference evidence="6 7" key="1">
    <citation type="submission" date="2023-03" db="EMBL/GenBank/DDBJ databases">
        <title>High-quality genome of Scylla paramamosain provides insights in environmental adaptation.</title>
        <authorList>
            <person name="Zhang L."/>
        </authorList>
    </citation>
    <scope>NUCLEOTIDE SEQUENCE [LARGE SCALE GENOMIC DNA]</scope>
    <source>
        <strain evidence="6">LZ_2023a</strain>
        <tissue evidence="6">Muscle</tissue>
    </source>
</reference>
<dbReference type="Pfam" id="PF00335">
    <property type="entry name" value="Tetraspanin"/>
    <property type="match status" value="1"/>
</dbReference>
<evidence type="ECO:0000256" key="5">
    <source>
        <dbReference type="SAM" id="Phobius"/>
    </source>
</evidence>
<evidence type="ECO:0008006" key="8">
    <source>
        <dbReference type="Google" id="ProtNLM"/>
    </source>
</evidence>
<keyword evidence="3 5" id="KW-1133">Transmembrane helix</keyword>
<evidence type="ECO:0000256" key="2">
    <source>
        <dbReference type="ARBA" id="ARBA00022692"/>
    </source>
</evidence>
<accession>A0AAW0U4M0</accession>
<evidence type="ECO:0000256" key="3">
    <source>
        <dbReference type="ARBA" id="ARBA00022989"/>
    </source>
</evidence>
<keyword evidence="4 5" id="KW-0472">Membrane</keyword>
<evidence type="ECO:0000313" key="6">
    <source>
        <dbReference type="EMBL" id="KAK8393750.1"/>
    </source>
</evidence>
<dbReference type="InterPro" id="IPR008952">
    <property type="entry name" value="Tetraspanin_EC2_sf"/>
</dbReference>
<comment type="subcellular location">
    <subcellularLocation>
        <location evidence="1">Membrane</location>
        <topology evidence="1">Multi-pass membrane protein</topology>
    </subcellularLocation>
</comment>
<evidence type="ECO:0000256" key="1">
    <source>
        <dbReference type="ARBA" id="ARBA00004141"/>
    </source>
</evidence>
<feature type="transmembrane region" description="Helical" evidence="5">
    <location>
        <begin position="58"/>
        <end position="81"/>
    </location>
</feature>
<dbReference type="EMBL" id="JARAKH010000020">
    <property type="protein sequence ID" value="KAK8393750.1"/>
    <property type="molecule type" value="Genomic_DNA"/>
</dbReference>
<protein>
    <recommendedName>
        <fullName evidence="8">Tetraspanin</fullName>
    </recommendedName>
</protein>
<comment type="caution">
    <text evidence="6">The sequence shown here is derived from an EMBL/GenBank/DDBJ whole genome shotgun (WGS) entry which is preliminary data.</text>
</comment>
<name>A0AAW0U4M0_SCYPA</name>
<evidence type="ECO:0000313" key="7">
    <source>
        <dbReference type="Proteomes" id="UP001487740"/>
    </source>
</evidence>
<proteinExistence type="predicted"/>
<dbReference type="SUPFAM" id="SSF48652">
    <property type="entry name" value="Tetraspanin"/>
    <property type="match status" value="1"/>
</dbReference>
<organism evidence="6 7">
    <name type="scientific">Scylla paramamosain</name>
    <name type="common">Mud crab</name>
    <dbReference type="NCBI Taxonomy" id="85552"/>
    <lineage>
        <taxon>Eukaryota</taxon>
        <taxon>Metazoa</taxon>
        <taxon>Ecdysozoa</taxon>
        <taxon>Arthropoda</taxon>
        <taxon>Crustacea</taxon>
        <taxon>Multicrustacea</taxon>
        <taxon>Malacostraca</taxon>
        <taxon>Eumalacostraca</taxon>
        <taxon>Eucarida</taxon>
        <taxon>Decapoda</taxon>
        <taxon>Pleocyemata</taxon>
        <taxon>Brachyura</taxon>
        <taxon>Eubrachyura</taxon>
        <taxon>Portunoidea</taxon>
        <taxon>Portunidae</taxon>
        <taxon>Portuninae</taxon>
        <taxon>Scylla</taxon>
    </lineage>
</organism>
<dbReference type="Proteomes" id="UP001487740">
    <property type="component" value="Unassembled WGS sequence"/>
</dbReference>
<feature type="transmembrane region" description="Helical" evidence="5">
    <location>
        <begin position="199"/>
        <end position="224"/>
    </location>
</feature>
<keyword evidence="2 5" id="KW-0812">Transmembrane</keyword>
<feature type="transmembrane region" description="Helical" evidence="5">
    <location>
        <begin position="93"/>
        <end position="115"/>
    </location>
</feature>
<dbReference type="InterPro" id="IPR018499">
    <property type="entry name" value="Tetraspanin/Peripherin"/>
</dbReference>
<gene>
    <name evidence="6" type="ORF">O3P69_006810</name>
</gene>
<dbReference type="GO" id="GO:0005886">
    <property type="term" value="C:plasma membrane"/>
    <property type="evidence" value="ECO:0007669"/>
    <property type="project" value="TreeGrafter"/>
</dbReference>
<evidence type="ECO:0000256" key="4">
    <source>
        <dbReference type="ARBA" id="ARBA00023136"/>
    </source>
</evidence>
<dbReference type="PANTHER" id="PTHR19282:SF544">
    <property type="entry name" value="TETRASPANIN"/>
    <property type="match status" value="1"/>
</dbReference>
<keyword evidence="7" id="KW-1185">Reference proteome</keyword>
<dbReference type="PRINTS" id="PR00259">
    <property type="entry name" value="TMFOUR"/>
</dbReference>
<sequence>MDVRCPSLFGRDNKVIGWMRHVLTAISVFQFVVGCCLLGYMAWVLATSITVSRFLSGTLIFTYSVIGLGIVFFTTGLVGWVAGASESLCGLRLYLCILLLAVATEIGGLLALNILQTRLDDILINGWAEVNQGTRNIVQNKFNCCGFYGPKEFAYTNYPISNSCYDTIQEVTAEASIASQTLKQSGCGAPLKFWLDDNKAVWCSVLAVFGGLQLMSIVLCIHIIHKLKDKTGYKKTSEKRRLHNEKGAYSL</sequence>
<feature type="transmembrane region" description="Helical" evidence="5">
    <location>
        <begin position="21"/>
        <end position="46"/>
    </location>
</feature>
<dbReference type="AlphaFoldDB" id="A0AAW0U4M0"/>